<proteinExistence type="predicted"/>
<sequence length="82" mass="9514">MSNQKRLERMLRSATRQPASLKQDQPGNQVNRQLWSNYYGSRFSTSSSGTYQHLLLQHFSCRVAQICGDRNKSTPKNHLNFI</sequence>
<dbReference type="EMBL" id="JARK01001559">
    <property type="protein sequence ID" value="EYB90118.1"/>
    <property type="molecule type" value="Genomic_DNA"/>
</dbReference>
<reference evidence="3" key="1">
    <citation type="journal article" date="2015" name="Nat. Genet.">
        <title>The genome and transcriptome of the zoonotic hookworm Ancylostoma ceylanicum identify infection-specific gene families.</title>
        <authorList>
            <person name="Schwarz E.M."/>
            <person name="Hu Y."/>
            <person name="Antoshechkin I."/>
            <person name="Miller M.M."/>
            <person name="Sternberg P.W."/>
            <person name="Aroian R.V."/>
        </authorList>
    </citation>
    <scope>NUCLEOTIDE SEQUENCE</scope>
    <source>
        <strain evidence="3">HY135</strain>
    </source>
</reference>
<evidence type="ECO:0000256" key="1">
    <source>
        <dbReference type="SAM" id="MobiDB-lite"/>
    </source>
</evidence>
<accession>A0A016SHG0</accession>
<name>A0A016SHG0_9BILA</name>
<feature type="compositionally biased region" description="Polar residues" evidence="1">
    <location>
        <begin position="14"/>
        <end position="28"/>
    </location>
</feature>
<evidence type="ECO:0000313" key="3">
    <source>
        <dbReference type="Proteomes" id="UP000024635"/>
    </source>
</evidence>
<feature type="region of interest" description="Disordered" evidence="1">
    <location>
        <begin position="1"/>
        <end position="28"/>
    </location>
</feature>
<dbReference type="Proteomes" id="UP000024635">
    <property type="component" value="Unassembled WGS sequence"/>
</dbReference>
<feature type="compositionally biased region" description="Basic and acidic residues" evidence="1">
    <location>
        <begin position="1"/>
        <end position="11"/>
    </location>
</feature>
<organism evidence="2 3">
    <name type="scientific">Ancylostoma ceylanicum</name>
    <dbReference type="NCBI Taxonomy" id="53326"/>
    <lineage>
        <taxon>Eukaryota</taxon>
        <taxon>Metazoa</taxon>
        <taxon>Ecdysozoa</taxon>
        <taxon>Nematoda</taxon>
        <taxon>Chromadorea</taxon>
        <taxon>Rhabditida</taxon>
        <taxon>Rhabditina</taxon>
        <taxon>Rhabditomorpha</taxon>
        <taxon>Strongyloidea</taxon>
        <taxon>Ancylostomatidae</taxon>
        <taxon>Ancylostomatinae</taxon>
        <taxon>Ancylostoma</taxon>
    </lineage>
</organism>
<protein>
    <submittedName>
        <fullName evidence="2">Uncharacterized protein</fullName>
    </submittedName>
</protein>
<dbReference type="AlphaFoldDB" id="A0A016SHG0"/>
<gene>
    <name evidence="2" type="primary">Acey_s0223.g2665</name>
    <name evidence="2" type="ORF">Y032_0223g2665</name>
</gene>
<keyword evidence="3" id="KW-1185">Reference proteome</keyword>
<comment type="caution">
    <text evidence="2">The sequence shown here is derived from an EMBL/GenBank/DDBJ whole genome shotgun (WGS) entry which is preliminary data.</text>
</comment>
<evidence type="ECO:0000313" key="2">
    <source>
        <dbReference type="EMBL" id="EYB90118.1"/>
    </source>
</evidence>